<feature type="region of interest" description="Disordered" evidence="3">
    <location>
        <begin position="98"/>
        <end position="133"/>
    </location>
</feature>
<feature type="domain" description="RRM" evidence="4">
    <location>
        <begin position="374"/>
        <end position="453"/>
    </location>
</feature>
<dbReference type="EMBL" id="MPGH01000135">
    <property type="protein sequence ID" value="OLN86128.1"/>
    <property type="molecule type" value="Genomic_DNA"/>
</dbReference>
<dbReference type="SUPFAM" id="SSF54928">
    <property type="entry name" value="RNA-binding domain, RBD"/>
    <property type="match status" value="2"/>
</dbReference>
<dbReference type="Pfam" id="PF00076">
    <property type="entry name" value="RRM_1"/>
    <property type="match status" value="2"/>
</dbReference>
<dbReference type="GO" id="GO:0003723">
    <property type="term" value="F:RNA binding"/>
    <property type="evidence" value="ECO:0007669"/>
    <property type="project" value="UniProtKB-UniRule"/>
</dbReference>
<keyword evidence="6" id="KW-1185">Reference proteome</keyword>
<dbReference type="STRING" id="708187.A0A1Q8RP80"/>
<dbReference type="PROSITE" id="PS50102">
    <property type="entry name" value="RRM"/>
    <property type="match status" value="2"/>
</dbReference>
<feature type="compositionally biased region" description="Polar residues" evidence="3">
    <location>
        <begin position="31"/>
        <end position="42"/>
    </location>
</feature>
<feature type="region of interest" description="Disordered" evidence="3">
    <location>
        <begin position="685"/>
        <end position="714"/>
    </location>
</feature>
<dbReference type="InterPro" id="IPR012677">
    <property type="entry name" value="Nucleotide-bd_a/b_plait_sf"/>
</dbReference>
<keyword evidence="1 2" id="KW-0694">RNA-binding</keyword>
<accession>A0A1Q8RP80</accession>
<comment type="caution">
    <text evidence="5">The sequence shown here is derived from an EMBL/GenBank/DDBJ whole genome shotgun (WGS) entry which is preliminary data.</text>
</comment>
<dbReference type="InterPro" id="IPR000504">
    <property type="entry name" value="RRM_dom"/>
</dbReference>
<dbReference type="CDD" id="cd00590">
    <property type="entry name" value="RRM_SF"/>
    <property type="match status" value="1"/>
</dbReference>
<evidence type="ECO:0000313" key="5">
    <source>
        <dbReference type="EMBL" id="OLN86128.1"/>
    </source>
</evidence>
<evidence type="ECO:0000313" key="6">
    <source>
        <dbReference type="Proteomes" id="UP000186583"/>
    </source>
</evidence>
<feature type="region of interest" description="Disordered" evidence="3">
    <location>
        <begin position="21"/>
        <end position="69"/>
    </location>
</feature>
<dbReference type="OrthoDB" id="410044at2759"/>
<dbReference type="InterPro" id="IPR035979">
    <property type="entry name" value="RBD_domain_sf"/>
</dbReference>
<sequence>MSSSNDKMLLEHLQKLSLAHERETDAVKAASANTASGSQNADSAPDRAAAMPARKSPNVSSASSEDLERGGGVRLNVVSSLGGSSTSFSRRSEAAGIALRPTSSATAAVQSNKPLQIKEDEDDPFKDTTGNLSRSTNMVVSSASYSLGRAHLNTNVQGQDTRRNEYVGGSPIKKATHTYGDPNDPQTHWPTTACIFVANLPDNRDDNTLEAAVEATFSKFGEVYVKIRRDSQGMPFAFVQFEDDESANDARINGKGSLILGRPCRTETVRANRTYIIFRRDRTPITIAEANELLSPFGAIETVRLLDHQIQNQMRLPVTIRVQFEVFDPTQQVLRAFRMNRCYKVEAYDFKKAMQVRSRDPEQTQVDNLDRDSRSIFMGDLPLYFTEADIRSLMEDVGGVVSVHTKRLQYQREGPKLIAFVEFTNSTLPDMAIQRYHLNDVDGHTIRVERRAERRRGSGLATPGRIQGNAFTGPLNGHGNGPIGGRPPSTPGHDQRGTLAIEAGPPVRAPAMVGTASGPTNHNGMPVNAGPSPPHFQITSQPWGQVNNHSDVHHFVPPYIQQQQAIPQVQQMAQPQQQMQMQPQMQSGMHQTNGPVFNQPQVQYPMAPPPLPSQISSPMAHGVAGSPFPSTPYSQGAFSQGPGSSYGFITPQQSPMGFWGYGHGTPLWTPFPVEQPTTFVAYSSPVPPPRSGSEPIMADNPQANSVVNQNTNNV</sequence>
<name>A0A1Q8RP80_9PEZI</name>
<feature type="compositionally biased region" description="Polar residues" evidence="3">
    <location>
        <begin position="701"/>
        <end position="714"/>
    </location>
</feature>
<dbReference type="PANTHER" id="PTHR48027">
    <property type="entry name" value="HETEROGENEOUS NUCLEAR RIBONUCLEOPROTEIN 87F-RELATED"/>
    <property type="match status" value="1"/>
</dbReference>
<proteinExistence type="predicted"/>
<evidence type="ECO:0000259" key="4">
    <source>
        <dbReference type="PROSITE" id="PS50102"/>
    </source>
</evidence>
<dbReference type="InterPro" id="IPR052462">
    <property type="entry name" value="SLIRP/GR-RBP-like"/>
</dbReference>
<feature type="compositionally biased region" description="Polar residues" evidence="3">
    <location>
        <begin position="101"/>
        <end position="114"/>
    </location>
</feature>
<evidence type="ECO:0000256" key="3">
    <source>
        <dbReference type="SAM" id="MobiDB-lite"/>
    </source>
</evidence>
<dbReference type="SMART" id="SM00360">
    <property type="entry name" value="RRM"/>
    <property type="match status" value="2"/>
</dbReference>
<evidence type="ECO:0000256" key="2">
    <source>
        <dbReference type="PROSITE-ProRule" id="PRU00176"/>
    </source>
</evidence>
<feature type="region of interest" description="Disordered" evidence="3">
    <location>
        <begin position="452"/>
        <end position="499"/>
    </location>
</feature>
<protein>
    <submittedName>
        <fullName evidence="5">Meiotic activator RIM4</fullName>
    </submittedName>
</protein>
<organism evidence="5 6">
    <name type="scientific">Colletotrichum chlorophyti</name>
    <dbReference type="NCBI Taxonomy" id="708187"/>
    <lineage>
        <taxon>Eukaryota</taxon>
        <taxon>Fungi</taxon>
        <taxon>Dikarya</taxon>
        <taxon>Ascomycota</taxon>
        <taxon>Pezizomycotina</taxon>
        <taxon>Sordariomycetes</taxon>
        <taxon>Hypocreomycetidae</taxon>
        <taxon>Glomerellales</taxon>
        <taxon>Glomerellaceae</taxon>
        <taxon>Colletotrichum</taxon>
    </lineage>
</organism>
<evidence type="ECO:0000256" key="1">
    <source>
        <dbReference type="ARBA" id="ARBA00022884"/>
    </source>
</evidence>
<gene>
    <name evidence="5" type="ORF">CCHL11_05233</name>
</gene>
<dbReference type="Gene3D" id="3.30.70.330">
    <property type="match status" value="2"/>
</dbReference>
<reference evidence="5 6" key="1">
    <citation type="submission" date="2016-11" db="EMBL/GenBank/DDBJ databases">
        <title>Draft Genome Assembly of Colletotrichum chlorophyti a pathogen of herbaceous plants.</title>
        <authorList>
            <person name="Gan P."/>
            <person name="Narusaka M."/>
            <person name="Tsushima A."/>
            <person name="Narusaka Y."/>
            <person name="Takano Y."/>
            <person name="Shirasu K."/>
        </authorList>
    </citation>
    <scope>NUCLEOTIDE SEQUENCE [LARGE SCALE GENOMIC DNA]</scope>
    <source>
        <strain evidence="5 6">NTL11</strain>
    </source>
</reference>
<dbReference type="AlphaFoldDB" id="A0A1Q8RP80"/>
<feature type="domain" description="RRM" evidence="4">
    <location>
        <begin position="193"/>
        <end position="271"/>
    </location>
</feature>
<dbReference type="Proteomes" id="UP000186583">
    <property type="component" value="Unassembled WGS sequence"/>
</dbReference>